<dbReference type="STRING" id="936435.F8PFE4"/>
<dbReference type="HOGENOM" id="CLU_003703_5_0_1"/>
<evidence type="ECO:0000313" key="2">
    <source>
        <dbReference type="EMBL" id="EGO04713.1"/>
    </source>
</evidence>
<keyword evidence="3" id="KW-1185">Reference proteome</keyword>
<dbReference type="InterPro" id="IPR041457">
    <property type="entry name" value="CxC2_KDZ-assoc"/>
</dbReference>
<proteinExistence type="predicted"/>
<dbReference type="AlphaFoldDB" id="F8PFE4"/>
<protein>
    <recommendedName>
        <fullName evidence="1">CxC2-like cysteine cluster KDZ transposase-associated domain-containing protein</fullName>
    </recommendedName>
</protein>
<dbReference type="Pfam" id="PF18758">
    <property type="entry name" value="KDZ"/>
    <property type="match status" value="1"/>
</dbReference>
<dbReference type="Pfam" id="PF18803">
    <property type="entry name" value="CxC2"/>
    <property type="match status" value="1"/>
</dbReference>
<dbReference type="EMBL" id="GL945474">
    <property type="protein sequence ID" value="EGO04713.1"/>
    <property type="molecule type" value="Genomic_DNA"/>
</dbReference>
<reference evidence="3" key="1">
    <citation type="journal article" date="2011" name="Science">
        <title>The plant cell wall-decomposing machinery underlies the functional diversity of forest fungi.</title>
        <authorList>
            <person name="Eastwood D.C."/>
            <person name="Floudas D."/>
            <person name="Binder M."/>
            <person name="Majcherczyk A."/>
            <person name="Schneider P."/>
            <person name="Aerts A."/>
            <person name="Asiegbu F.O."/>
            <person name="Baker S.E."/>
            <person name="Barry K."/>
            <person name="Bendiksby M."/>
            <person name="Blumentritt M."/>
            <person name="Coutinho P.M."/>
            <person name="Cullen D."/>
            <person name="de Vries R.P."/>
            <person name="Gathman A."/>
            <person name="Goodell B."/>
            <person name="Henrissat B."/>
            <person name="Ihrmark K."/>
            <person name="Kauserud H."/>
            <person name="Kohler A."/>
            <person name="LaButti K."/>
            <person name="Lapidus A."/>
            <person name="Lavin J.L."/>
            <person name="Lee Y.-H."/>
            <person name="Lindquist E."/>
            <person name="Lilly W."/>
            <person name="Lucas S."/>
            <person name="Morin E."/>
            <person name="Murat C."/>
            <person name="Oguiza J.A."/>
            <person name="Park J."/>
            <person name="Pisabarro A.G."/>
            <person name="Riley R."/>
            <person name="Rosling A."/>
            <person name="Salamov A."/>
            <person name="Schmidt O."/>
            <person name="Schmutz J."/>
            <person name="Skrede I."/>
            <person name="Stenlid J."/>
            <person name="Wiebenga A."/>
            <person name="Xie X."/>
            <person name="Kuees U."/>
            <person name="Hibbett D.S."/>
            <person name="Hoffmeister D."/>
            <person name="Hoegberg N."/>
            <person name="Martin F."/>
            <person name="Grigoriev I.V."/>
            <person name="Watkinson S.C."/>
        </authorList>
    </citation>
    <scope>NUCLEOTIDE SEQUENCE [LARGE SCALE GENOMIC DNA]</scope>
    <source>
        <strain evidence="3">strain S7.3</strain>
    </source>
</reference>
<dbReference type="OrthoDB" id="3257613at2759"/>
<organism evidence="3">
    <name type="scientific">Serpula lacrymans var. lacrymans (strain S7.3)</name>
    <name type="common">Dry rot fungus</name>
    <dbReference type="NCBI Taxonomy" id="936435"/>
    <lineage>
        <taxon>Eukaryota</taxon>
        <taxon>Fungi</taxon>
        <taxon>Dikarya</taxon>
        <taxon>Basidiomycota</taxon>
        <taxon>Agaricomycotina</taxon>
        <taxon>Agaricomycetes</taxon>
        <taxon>Agaricomycetidae</taxon>
        <taxon>Boletales</taxon>
        <taxon>Coniophorineae</taxon>
        <taxon>Serpulaceae</taxon>
        <taxon>Serpula</taxon>
    </lineage>
</organism>
<dbReference type="OMA" id="GWEHEED"/>
<dbReference type="InParanoid" id="F8PFE4"/>
<sequence length="300" mass="34977">MWLQYRSSMHHLPIRWYNCLNASCSDVQPLSNRLYPASQKKPHTVFTFSFLDDFLINNKECKTSAMTFYSKIWWMTNIAFPHKVPNRYQEFMRVSQQWRHLEYMHLDGFAHQPSCHPSLGSLALFCPACPQPDINVSLDWKQNPLRQYHLRTFFMDGNFNAEHMKSKNPHDDVPLANDTAFLTANQPYMEHLKIAKENKVGSTCNNHRAALSSLAEIDSVIVLYDIMCQYGRYFLKRVLESPYLQVPSGISLYKGIKLFHVHGHQDICFPRYAPNFIPGTGQVNEILDDHMSDSNWKKLI</sequence>
<dbReference type="Proteomes" id="UP000008063">
    <property type="component" value="Unassembled WGS sequence"/>
</dbReference>
<dbReference type="InterPro" id="IPR040521">
    <property type="entry name" value="KDZ"/>
</dbReference>
<dbReference type="eggNOG" id="ENOG502SJ1F">
    <property type="taxonomic scope" value="Eukaryota"/>
</dbReference>
<gene>
    <name evidence="2" type="ORF">SERLA73DRAFT_118612</name>
</gene>
<evidence type="ECO:0000313" key="3">
    <source>
        <dbReference type="Proteomes" id="UP000008063"/>
    </source>
</evidence>
<accession>F8PFE4</accession>
<feature type="domain" description="CxC2-like cysteine cluster KDZ transposase-associated" evidence="1">
    <location>
        <begin position="7"/>
        <end position="77"/>
    </location>
</feature>
<evidence type="ECO:0000259" key="1">
    <source>
        <dbReference type="Pfam" id="PF18803"/>
    </source>
</evidence>
<name>F8PFE4_SERL3</name>